<dbReference type="Proteomes" id="UP000836841">
    <property type="component" value="Chromosome 6"/>
</dbReference>
<dbReference type="InterPro" id="IPR057222">
    <property type="entry name" value="DUF7900"/>
</dbReference>
<evidence type="ECO:0000313" key="3">
    <source>
        <dbReference type="Proteomes" id="UP000836841"/>
    </source>
</evidence>
<keyword evidence="3" id="KW-1185">Reference proteome</keyword>
<gene>
    <name evidence="2" type="ORF">TAV2_LOCUS20935</name>
</gene>
<evidence type="ECO:0000259" key="1">
    <source>
        <dbReference type="Pfam" id="PF25464"/>
    </source>
</evidence>
<proteinExistence type="predicted"/>
<organism evidence="2 3">
    <name type="scientific">Thlaspi arvense</name>
    <name type="common">Field penny-cress</name>
    <dbReference type="NCBI Taxonomy" id="13288"/>
    <lineage>
        <taxon>Eukaryota</taxon>
        <taxon>Viridiplantae</taxon>
        <taxon>Streptophyta</taxon>
        <taxon>Embryophyta</taxon>
        <taxon>Tracheophyta</taxon>
        <taxon>Spermatophyta</taxon>
        <taxon>Magnoliopsida</taxon>
        <taxon>eudicotyledons</taxon>
        <taxon>Gunneridae</taxon>
        <taxon>Pentapetalae</taxon>
        <taxon>rosids</taxon>
        <taxon>malvids</taxon>
        <taxon>Brassicales</taxon>
        <taxon>Brassicaceae</taxon>
        <taxon>Thlaspideae</taxon>
        <taxon>Thlaspi</taxon>
    </lineage>
</organism>
<reference evidence="2 3" key="1">
    <citation type="submission" date="2022-03" db="EMBL/GenBank/DDBJ databases">
        <authorList>
            <person name="Nunn A."/>
            <person name="Chopra R."/>
            <person name="Nunn A."/>
            <person name="Contreras Garrido A."/>
        </authorList>
    </citation>
    <scope>NUCLEOTIDE SEQUENCE [LARGE SCALE GENOMIC DNA]</scope>
</reference>
<dbReference type="Pfam" id="PF25464">
    <property type="entry name" value="DUF7900"/>
    <property type="match status" value="1"/>
</dbReference>
<accession>A0AAU9STM8</accession>
<dbReference type="PANTHER" id="PTHR33248">
    <property type="entry name" value="ZINC ION-BINDING PROTEIN"/>
    <property type="match status" value="1"/>
</dbReference>
<dbReference type="AlphaFoldDB" id="A0AAU9STM8"/>
<name>A0AAU9STM8_THLAR</name>
<dbReference type="EMBL" id="OU466862">
    <property type="protein sequence ID" value="CAH2070210.1"/>
    <property type="molecule type" value="Genomic_DNA"/>
</dbReference>
<sequence length="141" mass="16479">MAQSANSQSVTSSTKDNGVLCDCNRSVKIVRAWTRENPGRRFLGCIGRRVGNRFEYCNFFHCFDVEKPHGWHNLALLEARDIIREQKEEIARLSAWFLWRSWVMGRPIINPVSKNFKGAFSVWTPKCSNTVWNWCNFSYLE</sequence>
<protein>
    <recommendedName>
        <fullName evidence="1">DUF7900 domain-containing protein</fullName>
    </recommendedName>
</protein>
<feature type="domain" description="DUF7900" evidence="1">
    <location>
        <begin position="67"/>
        <end position="95"/>
    </location>
</feature>
<evidence type="ECO:0000313" key="2">
    <source>
        <dbReference type="EMBL" id="CAH2070210.1"/>
    </source>
</evidence>